<proteinExistence type="predicted"/>
<reference evidence="1" key="1">
    <citation type="submission" date="2021-02" db="EMBL/GenBank/DDBJ databases">
        <authorList>
            <person name="Nowell W R."/>
        </authorList>
    </citation>
    <scope>NUCLEOTIDE SEQUENCE</scope>
</reference>
<sequence>MHRETAPPSSWIYQTLAIIQPQPAEVKNYKIPLAPEVLRSCLKKTPTFTVREIVKCLFPDQEKLTTLKASDLNHELFGSIMGNLKTYLKDDKKVQKL</sequence>
<evidence type="ECO:0000313" key="1">
    <source>
        <dbReference type="EMBL" id="CAF1288431.1"/>
    </source>
</evidence>
<evidence type="ECO:0000313" key="2">
    <source>
        <dbReference type="EMBL" id="CAF4092119.1"/>
    </source>
</evidence>
<dbReference type="AlphaFoldDB" id="A0A815CUU4"/>
<dbReference type="EMBL" id="CAJNOQ010011938">
    <property type="protein sequence ID" value="CAF1288431.1"/>
    <property type="molecule type" value="Genomic_DNA"/>
</dbReference>
<protein>
    <submittedName>
        <fullName evidence="1">Uncharacterized protein</fullName>
    </submittedName>
</protein>
<organism evidence="1 3">
    <name type="scientific">Didymodactylos carnosus</name>
    <dbReference type="NCBI Taxonomy" id="1234261"/>
    <lineage>
        <taxon>Eukaryota</taxon>
        <taxon>Metazoa</taxon>
        <taxon>Spiralia</taxon>
        <taxon>Gnathifera</taxon>
        <taxon>Rotifera</taxon>
        <taxon>Eurotatoria</taxon>
        <taxon>Bdelloidea</taxon>
        <taxon>Philodinida</taxon>
        <taxon>Philodinidae</taxon>
        <taxon>Didymodactylos</taxon>
    </lineage>
</organism>
<keyword evidence="3" id="KW-1185">Reference proteome</keyword>
<dbReference type="Proteomes" id="UP000663829">
    <property type="component" value="Unassembled WGS sequence"/>
</dbReference>
<name>A0A815CUU4_9BILA</name>
<accession>A0A815CUU4</accession>
<dbReference type="Proteomes" id="UP000681722">
    <property type="component" value="Unassembled WGS sequence"/>
</dbReference>
<comment type="caution">
    <text evidence="1">The sequence shown here is derived from an EMBL/GenBank/DDBJ whole genome shotgun (WGS) entry which is preliminary data.</text>
</comment>
<gene>
    <name evidence="1" type="ORF">GPM918_LOCUS27910</name>
    <name evidence="2" type="ORF">SRO942_LOCUS28326</name>
</gene>
<dbReference type="EMBL" id="CAJOBC010031428">
    <property type="protein sequence ID" value="CAF4092119.1"/>
    <property type="molecule type" value="Genomic_DNA"/>
</dbReference>
<evidence type="ECO:0000313" key="3">
    <source>
        <dbReference type="Proteomes" id="UP000663829"/>
    </source>
</evidence>